<organism evidence="1 2">
    <name type="scientific">Symbiodinium microadriaticum</name>
    <name type="common">Dinoflagellate</name>
    <name type="synonym">Zooxanthella microadriatica</name>
    <dbReference type="NCBI Taxonomy" id="2951"/>
    <lineage>
        <taxon>Eukaryota</taxon>
        <taxon>Sar</taxon>
        <taxon>Alveolata</taxon>
        <taxon>Dinophyceae</taxon>
        <taxon>Suessiales</taxon>
        <taxon>Symbiodiniaceae</taxon>
        <taxon>Symbiodinium</taxon>
    </lineage>
</organism>
<comment type="caution">
    <text evidence="1">The sequence shown here is derived from an EMBL/GenBank/DDBJ whole genome shotgun (WGS) entry which is preliminary data.</text>
</comment>
<name>A0A1Q9CUB2_SYMMI</name>
<keyword evidence="2" id="KW-1185">Reference proteome</keyword>
<accession>A0A1Q9CUB2</accession>
<evidence type="ECO:0000313" key="2">
    <source>
        <dbReference type="Proteomes" id="UP000186817"/>
    </source>
</evidence>
<reference evidence="1 2" key="1">
    <citation type="submission" date="2016-02" db="EMBL/GenBank/DDBJ databases">
        <title>Genome analysis of coral dinoflagellate symbionts highlights evolutionary adaptations to a symbiotic lifestyle.</title>
        <authorList>
            <person name="Aranda M."/>
            <person name="Li Y."/>
            <person name="Liew Y.J."/>
            <person name="Baumgarten S."/>
            <person name="Simakov O."/>
            <person name="Wilson M."/>
            <person name="Piel J."/>
            <person name="Ashoor H."/>
            <person name="Bougouffa S."/>
            <person name="Bajic V.B."/>
            <person name="Ryu T."/>
            <person name="Ravasi T."/>
            <person name="Bayer T."/>
            <person name="Micklem G."/>
            <person name="Kim H."/>
            <person name="Bhak J."/>
            <person name="Lajeunesse T.C."/>
            <person name="Voolstra C.R."/>
        </authorList>
    </citation>
    <scope>NUCLEOTIDE SEQUENCE [LARGE SCALE GENOMIC DNA]</scope>
    <source>
        <strain evidence="1 2">CCMP2467</strain>
    </source>
</reference>
<sequence>MTQSTVTVLPEHRSVIEAALEDAQARQTPIGLNCLDAGQPLKRDQNLRHCLAAGPRWSIQMFVVSYCKKESCLTLTWQAVKLAWMFVLMSPHVVCLNLRPMSCPTVRWPLQSPETPLCLGEPLPQLQIHWAGIYVDVLYWGSAHHGLINATGYKGSDSVPAVYTRLGPSINWHITTSGRIRLDGKMEKKEVLAAMLKKAFPPYDSLRTGCHLPRQPPADQDKLNEWRVAHQGKVLKILHACIFDGFGQAGIWDKLNIAVGLRGLTPNTAIPWILITRSKVGIAVWPSGKIQISLNNAPFAAVEVVESTLRTHFQATWISQDDNKNELASNERVVTYGVPGETARQQSNTKVFG</sequence>
<dbReference type="AlphaFoldDB" id="A0A1Q9CUB2"/>
<protein>
    <submittedName>
        <fullName evidence="1">Uncharacterized protein</fullName>
    </submittedName>
</protein>
<gene>
    <name evidence="1" type="ORF">AK812_SmicGene32398</name>
</gene>
<evidence type="ECO:0000313" key="1">
    <source>
        <dbReference type="EMBL" id="OLP86501.1"/>
    </source>
</evidence>
<dbReference type="Proteomes" id="UP000186817">
    <property type="component" value="Unassembled WGS sequence"/>
</dbReference>
<dbReference type="EMBL" id="LSRX01000913">
    <property type="protein sequence ID" value="OLP86501.1"/>
    <property type="molecule type" value="Genomic_DNA"/>
</dbReference>
<dbReference type="OrthoDB" id="10325372at2759"/>
<proteinExistence type="predicted"/>